<sequence>MSEIFQRGIDRVWTVQHHQNSPIHTAGMVLDPNQMKESDPFLFLAEDFFKKGTFDFHPHRGIETVTYVIEGKLEHQDNKAGRGELEPGDVQWMTAGKGVIHIEDPAEGETVHSLQLWVNLPREHKMAEPRYQNLRAKDMPVREEDGVLIRIFSGSSGGIQSTTKNYVPVTMVEINLQPGATCTQDLPGDYNGFMYVLEGKGQFGKSKTVAEKGHVLLLGKGEAGQISEVTITARESLRVLLYAGKPLNEPIVARGPFVMNTEEEIRQAYRDYMDGKFAE</sequence>
<dbReference type="InterPro" id="IPR014710">
    <property type="entry name" value="RmlC-like_jellyroll"/>
</dbReference>
<dbReference type="Gene3D" id="2.60.120.10">
    <property type="entry name" value="Jelly Rolls"/>
    <property type="match status" value="2"/>
</dbReference>
<dbReference type="SUPFAM" id="SSF51182">
    <property type="entry name" value="RmlC-like cupins"/>
    <property type="match status" value="1"/>
</dbReference>
<feature type="binding site" evidence="2">
    <location>
        <position position="103"/>
    </location>
    <ligand>
        <name>Fe cation</name>
        <dbReference type="ChEBI" id="CHEBI:24875"/>
    </ligand>
</feature>
<evidence type="ECO:0000256" key="2">
    <source>
        <dbReference type="PIRSR" id="PIRSR006232-1"/>
    </source>
</evidence>
<proteinExistence type="inferred from homology"/>
<dbReference type="Pfam" id="PF02678">
    <property type="entry name" value="Pirin"/>
    <property type="match status" value="1"/>
</dbReference>
<organism evidence="6 7">
    <name type="scientific">Priestia megaterium</name>
    <name type="common">Bacillus megaterium</name>
    <dbReference type="NCBI Taxonomy" id="1404"/>
    <lineage>
        <taxon>Bacteria</taxon>
        <taxon>Bacillati</taxon>
        <taxon>Bacillota</taxon>
        <taxon>Bacilli</taxon>
        <taxon>Bacillales</taxon>
        <taxon>Bacillaceae</taxon>
        <taxon>Priestia</taxon>
    </lineage>
</organism>
<dbReference type="Proteomes" id="UP000501868">
    <property type="component" value="Chromosome"/>
</dbReference>
<dbReference type="EMBL" id="CP051128">
    <property type="protein sequence ID" value="QIZ10406.1"/>
    <property type="molecule type" value="Genomic_DNA"/>
</dbReference>
<evidence type="ECO:0000256" key="3">
    <source>
        <dbReference type="RuleBase" id="RU003457"/>
    </source>
</evidence>
<feature type="binding site" evidence="2">
    <location>
        <position position="59"/>
    </location>
    <ligand>
        <name>Fe cation</name>
        <dbReference type="ChEBI" id="CHEBI:24875"/>
    </ligand>
</feature>
<accession>A0A6H1PA02</accession>
<dbReference type="CDD" id="cd02247">
    <property type="entry name" value="cupin_pirin_C"/>
    <property type="match status" value="1"/>
</dbReference>
<keyword evidence="2" id="KW-0408">Iron</keyword>
<comment type="similarity">
    <text evidence="1 3">Belongs to the pirin family.</text>
</comment>
<dbReference type="InterPro" id="IPR008778">
    <property type="entry name" value="Pirin_C_dom"/>
</dbReference>
<evidence type="ECO:0000256" key="1">
    <source>
        <dbReference type="ARBA" id="ARBA00008416"/>
    </source>
</evidence>
<dbReference type="PANTHER" id="PTHR13903:SF8">
    <property type="entry name" value="PIRIN"/>
    <property type="match status" value="1"/>
</dbReference>
<name>A0A6H1PA02_PRIMG</name>
<dbReference type="Pfam" id="PF05726">
    <property type="entry name" value="Pirin_C"/>
    <property type="match status" value="1"/>
</dbReference>
<gene>
    <name evidence="6" type="ORF">HFZ78_29895</name>
</gene>
<evidence type="ECO:0000313" key="6">
    <source>
        <dbReference type="EMBL" id="QIZ10406.1"/>
    </source>
</evidence>
<feature type="binding site" evidence="2">
    <location>
        <position position="101"/>
    </location>
    <ligand>
        <name>Fe cation</name>
        <dbReference type="ChEBI" id="CHEBI:24875"/>
    </ligand>
</feature>
<dbReference type="AlphaFoldDB" id="A0A6H1PA02"/>
<feature type="domain" description="Pirin C-terminal" evidence="5">
    <location>
        <begin position="171"/>
        <end position="277"/>
    </location>
</feature>
<dbReference type="InterPro" id="IPR003829">
    <property type="entry name" value="Pirin_N_dom"/>
</dbReference>
<dbReference type="PANTHER" id="PTHR13903">
    <property type="entry name" value="PIRIN-RELATED"/>
    <property type="match status" value="1"/>
</dbReference>
<keyword evidence="2" id="KW-0479">Metal-binding</keyword>
<dbReference type="PIRSF" id="PIRSF006232">
    <property type="entry name" value="Pirin"/>
    <property type="match status" value="1"/>
</dbReference>
<evidence type="ECO:0000259" key="5">
    <source>
        <dbReference type="Pfam" id="PF05726"/>
    </source>
</evidence>
<comment type="cofactor">
    <cofactor evidence="2">
        <name>Fe cation</name>
        <dbReference type="ChEBI" id="CHEBI:24875"/>
    </cofactor>
    <text evidence="2">Binds 1 Fe cation per subunit.</text>
</comment>
<dbReference type="InterPro" id="IPR012093">
    <property type="entry name" value="Pirin"/>
</dbReference>
<feature type="domain" description="Pirin N-terminal" evidence="4">
    <location>
        <begin position="30"/>
        <end position="118"/>
    </location>
</feature>
<dbReference type="CDD" id="cd02909">
    <property type="entry name" value="cupin_pirin_N"/>
    <property type="match status" value="1"/>
</dbReference>
<reference evidence="6 7" key="1">
    <citation type="submission" date="2020-04" db="EMBL/GenBank/DDBJ databases">
        <title>Genome-Wide Identification of 5-Methylcytosine Sites in Bacterial Genomes By High-Throughput Sequencing of MspJI Restriction Fragments.</title>
        <authorList>
            <person name="Wu V."/>
        </authorList>
    </citation>
    <scope>NUCLEOTIDE SEQUENCE [LARGE SCALE GENOMIC DNA]</scope>
    <source>
        <strain evidence="6 7">S2</strain>
    </source>
</reference>
<dbReference type="InterPro" id="IPR011051">
    <property type="entry name" value="RmlC_Cupin_sf"/>
</dbReference>
<reference evidence="6 7" key="2">
    <citation type="submission" date="2020-04" db="EMBL/GenBank/DDBJ databases">
        <authorList>
            <person name="Fomenkov A."/>
            <person name="Anton B.P."/>
            <person name="Roberts R.J."/>
        </authorList>
    </citation>
    <scope>NUCLEOTIDE SEQUENCE [LARGE SCALE GENOMIC DNA]</scope>
    <source>
        <strain evidence="6 7">S2</strain>
    </source>
</reference>
<evidence type="ECO:0000259" key="4">
    <source>
        <dbReference type="Pfam" id="PF02678"/>
    </source>
</evidence>
<protein>
    <submittedName>
        <fullName evidence="6">Pirin family protein</fullName>
    </submittedName>
</protein>
<evidence type="ECO:0000313" key="7">
    <source>
        <dbReference type="Proteomes" id="UP000501868"/>
    </source>
</evidence>
<dbReference type="GO" id="GO:0046872">
    <property type="term" value="F:metal ion binding"/>
    <property type="evidence" value="ECO:0007669"/>
    <property type="project" value="UniProtKB-KW"/>
</dbReference>
<feature type="binding site" evidence="2">
    <location>
        <position position="57"/>
    </location>
    <ligand>
        <name>Fe cation</name>
        <dbReference type="ChEBI" id="CHEBI:24875"/>
    </ligand>
</feature>